<protein>
    <submittedName>
        <fullName evidence="1">Uncharacterized protein</fullName>
    </submittedName>
</protein>
<dbReference type="Proteomes" id="UP000176364">
    <property type="component" value="Unassembled WGS sequence"/>
</dbReference>
<evidence type="ECO:0000313" key="1">
    <source>
        <dbReference type="EMBL" id="OGD58825.1"/>
    </source>
</evidence>
<comment type="caution">
    <text evidence="1">The sequence shown here is derived from an EMBL/GenBank/DDBJ whole genome shotgun (WGS) entry which is preliminary data.</text>
</comment>
<accession>A0A1F5DUQ8</accession>
<dbReference type="AlphaFoldDB" id="A0A1F5DUQ8"/>
<organism evidence="1 2">
    <name type="scientific">Candidatus Beckwithbacteria bacterium RIFCSPLOWO2_02_FULL_47_23</name>
    <dbReference type="NCBI Taxonomy" id="1797463"/>
    <lineage>
        <taxon>Bacteria</taxon>
        <taxon>Candidatus Beckwithiibacteriota</taxon>
    </lineage>
</organism>
<dbReference type="EMBL" id="MEZQ01000046">
    <property type="protein sequence ID" value="OGD58825.1"/>
    <property type="molecule type" value="Genomic_DNA"/>
</dbReference>
<reference evidence="1 2" key="1">
    <citation type="journal article" date="2016" name="Nat. Commun.">
        <title>Thousands of microbial genomes shed light on interconnected biogeochemical processes in an aquifer system.</title>
        <authorList>
            <person name="Anantharaman K."/>
            <person name="Brown C.T."/>
            <person name="Hug L.A."/>
            <person name="Sharon I."/>
            <person name="Castelle C.J."/>
            <person name="Probst A.J."/>
            <person name="Thomas B.C."/>
            <person name="Singh A."/>
            <person name="Wilkins M.J."/>
            <person name="Karaoz U."/>
            <person name="Brodie E.L."/>
            <person name="Williams K.H."/>
            <person name="Hubbard S.S."/>
            <person name="Banfield J.F."/>
        </authorList>
    </citation>
    <scope>NUCLEOTIDE SEQUENCE [LARGE SCALE GENOMIC DNA]</scope>
</reference>
<sequence>MGYYGKYEEKLEAIRLRKKGCSYNEIRQKLHVSKSSVSLWCRDVALTPEQMFRLLKNKLRGGDKGRIISAKQQQQKRIEKTKKLFNFGKTKIGKLNQRDKFIAGVALYAGDGSKGDNGFGFSNSSPTLIKFMVDWVREFYKIPESRIKGSLWLHENLNEPKAKKFWSKVMKIPLSQFTKTYIAKNKPDSRKVRKNIHQYGVLGIKICDSDLQREIVGLMAGVLGEDIV</sequence>
<evidence type="ECO:0000313" key="2">
    <source>
        <dbReference type="Proteomes" id="UP000176364"/>
    </source>
</evidence>
<gene>
    <name evidence="1" type="ORF">A3I57_02705</name>
</gene>
<name>A0A1F5DUQ8_9BACT</name>
<proteinExistence type="predicted"/>